<feature type="domain" description="YCII-related" evidence="2">
    <location>
        <begin position="4"/>
        <end position="82"/>
    </location>
</feature>
<gene>
    <name evidence="3" type="ORF">CLV92_10282</name>
</gene>
<evidence type="ECO:0000259" key="2">
    <source>
        <dbReference type="Pfam" id="PF03795"/>
    </source>
</evidence>
<evidence type="ECO:0000313" key="4">
    <source>
        <dbReference type="Proteomes" id="UP000239485"/>
    </source>
</evidence>
<name>A0A2S6IUI0_9ACTN</name>
<dbReference type="InterPro" id="IPR011008">
    <property type="entry name" value="Dimeric_a/b-barrel"/>
</dbReference>
<dbReference type="Proteomes" id="UP000239485">
    <property type="component" value="Unassembled WGS sequence"/>
</dbReference>
<proteinExistence type="inferred from homology"/>
<dbReference type="AlphaFoldDB" id="A0A2S6IUI0"/>
<accession>A0A2S6IUI0</accession>
<dbReference type="OrthoDB" id="8968203at2"/>
<dbReference type="InterPro" id="IPR005545">
    <property type="entry name" value="YCII"/>
</dbReference>
<comment type="caution">
    <text evidence="3">The sequence shown here is derived from an EMBL/GenBank/DDBJ whole genome shotgun (WGS) entry which is preliminary data.</text>
</comment>
<dbReference type="SUPFAM" id="SSF54909">
    <property type="entry name" value="Dimeric alpha+beta barrel"/>
    <property type="match status" value="1"/>
</dbReference>
<evidence type="ECO:0000313" key="3">
    <source>
        <dbReference type="EMBL" id="PPK97932.1"/>
    </source>
</evidence>
<keyword evidence="4" id="KW-1185">Reference proteome</keyword>
<organism evidence="3 4">
    <name type="scientific">Kineococcus xinjiangensis</name>
    <dbReference type="NCBI Taxonomy" id="512762"/>
    <lineage>
        <taxon>Bacteria</taxon>
        <taxon>Bacillati</taxon>
        <taxon>Actinomycetota</taxon>
        <taxon>Actinomycetes</taxon>
        <taxon>Kineosporiales</taxon>
        <taxon>Kineosporiaceae</taxon>
        <taxon>Kineococcus</taxon>
    </lineage>
</organism>
<dbReference type="Gene3D" id="3.30.70.1060">
    <property type="entry name" value="Dimeric alpha+beta barrel"/>
    <property type="match status" value="1"/>
</dbReference>
<protein>
    <recommendedName>
        <fullName evidence="2">YCII-related domain-containing protein</fullName>
    </recommendedName>
</protein>
<sequence length="92" mass="9783">MPVFVATYSYTEDTAARDAVRAEHREYLAGLGERLVLSGPTDANGAVLVFDVPAAADVERILDADPFTRAGLVAARTVVGWTPVLGRLLPSL</sequence>
<dbReference type="Pfam" id="PF03795">
    <property type="entry name" value="YCII"/>
    <property type="match status" value="1"/>
</dbReference>
<dbReference type="EMBL" id="PTJD01000002">
    <property type="protein sequence ID" value="PPK97932.1"/>
    <property type="molecule type" value="Genomic_DNA"/>
</dbReference>
<comment type="similarity">
    <text evidence="1">Belongs to the YciI family.</text>
</comment>
<evidence type="ECO:0000256" key="1">
    <source>
        <dbReference type="ARBA" id="ARBA00007689"/>
    </source>
</evidence>
<reference evidence="3 4" key="1">
    <citation type="submission" date="2018-02" db="EMBL/GenBank/DDBJ databases">
        <title>Genomic Encyclopedia of Archaeal and Bacterial Type Strains, Phase II (KMG-II): from individual species to whole genera.</title>
        <authorList>
            <person name="Goeker M."/>
        </authorList>
    </citation>
    <scope>NUCLEOTIDE SEQUENCE [LARGE SCALE GENOMIC DNA]</scope>
    <source>
        <strain evidence="3 4">DSM 22857</strain>
    </source>
</reference>